<reference evidence="1 2" key="1">
    <citation type="journal article" date="2019" name="Nat. Ecol. Evol.">
        <title>Megaphylogeny resolves global patterns of mushroom evolution.</title>
        <authorList>
            <person name="Varga T."/>
            <person name="Krizsan K."/>
            <person name="Foldi C."/>
            <person name="Dima B."/>
            <person name="Sanchez-Garcia M."/>
            <person name="Sanchez-Ramirez S."/>
            <person name="Szollosi G.J."/>
            <person name="Szarkandi J.G."/>
            <person name="Papp V."/>
            <person name="Albert L."/>
            <person name="Andreopoulos W."/>
            <person name="Angelini C."/>
            <person name="Antonin V."/>
            <person name="Barry K.W."/>
            <person name="Bougher N.L."/>
            <person name="Buchanan P."/>
            <person name="Buyck B."/>
            <person name="Bense V."/>
            <person name="Catcheside P."/>
            <person name="Chovatia M."/>
            <person name="Cooper J."/>
            <person name="Damon W."/>
            <person name="Desjardin D."/>
            <person name="Finy P."/>
            <person name="Geml J."/>
            <person name="Haridas S."/>
            <person name="Hughes K."/>
            <person name="Justo A."/>
            <person name="Karasinski D."/>
            <person name="Kautmanova I."/>
            <person name="Kiss B."/>
            <person name="Kocsube S."/>
            <person name="Kotiranta H."/>
            <person name="LaButti K.M."/>
            <person name="Lechner B.E."/>
            <person name="Liimatainen K."/>
            <person name="Lipzen A."/>
            <person name="Lukacs Z."/>
            <person name="Mihaltcheva S."/>
            <person name="Morgado L.N."/>
            <person name="Niskanen T."/>
            <person name="Noordeloos M.E."/>
            <person name="Ohm R.A."/>
            <person name="Ortiz-Santana B."/>
            <person name="Ovrebo C."/>
            <person name="Racz N."/>
            <person name="Riley R."/>
            <person name="Savchenko A."/>
            <person name="Shiryaev A."/>
            <person name="Soop K."/>
            <person name="Spirin V."/>
            <person name="Szebenyi C."/>
            <person name="Tomsovsky M."/>
            <person name="Tulloss R.E."/>
            <person name="Uehling J."/>
            <person name="Grigoriev I.V."/>
            <person name="Vagvolgyi C."/>
            <person name="Papp T."/>
            <person name="Martin F.M."/>
            <person name="Miettinen O."/>
            <person name="Hibbett D.S."/>
            <person name="Nagy L.G."/>
        </authorList>
    </citation>
    <scope>NUCLEOTIDE SEQUENCE [LARGE SCALE GENOMIC DNA]</scope>
    <source>
        <strain evidence="1 2">NL-1719</strain>
    </source>
</reference>
<organism evidence="1 2">
    <name type="scientific">Pluteus cervinus</name>
    <dbReference type="NCBI Taxonomy" id="181527"/>
    <lineage>
        <taxon>Eukaryota</taxon>
        <taxon>Fungi</taxon>
        <taxon>Dikarya</taxon>
        <taxon>Basidiomycota</taxon>
        <taxon>Agaricomycotina</taxon>
        <taxon>Agaricomycetes</taxon>
        <taxon>Agaricomycetidae</taxon>
        <taxon>Agaricales</taxon>
        <taxon>Pluteineae</taxon>
        <taxon>Pluteaceae</taxon>
        <taxon>Pluteus</taxon>
    </lineage>
</organism>
<protein>
    <submittedName>
        <fullName evidence="1">Uncharacterized protein</fullName>
    </submittedName>
</protein>
<accession>A0ACD3AJZ5</accession>
<dbReference type="Proteomes" id="UP000308600">
    <property type="component" value="Unassembled WGS sequence"/>
</dbReference>
<name>A0ACD3AJZ5_9AGAR</name>
<proteinExistence type="predicted"/>
<keyword evidence="2" id="KW-1185">Reference proteome</keyword>
<dbReference type="EMBL" id="ML208422">
    <property type="protein sequence ID" value="TFK65907.1"/>
    <property type="molecule type" value="Genomic_DNA"/>
</dbReference>
<evidence type="ECO:0000313" key="2">
    <source>
        <dbReference type="Proteomes" id="UP000308600"/>
    </source>
</evidence>
<gene>
    <name evidence="1" type="ORF">BDN72DRAFT_860300</name>
</gene>
<sequence length="285" mass="31716">MVLARVPTNSNPDLYCPPKRRGTTENFAPHYLRLYRLPMEALHVHAANSRYHSLPSSLPKWNENRFCITVFGSAIVSEGEDDDEGLLEVRHGCYSGLRLVATTVWSVMDTFKTLEANHGDNYAVVDLIDVCLSAPNGIYLLYSGPRSPWSLSTLTGSQPQVATTDDNCQSSPVQAGDCTGTCRQKFRDCECDLPVPLTISFLRFLDQIQGKVLVPRPSGPKVVPKVVHLSPYFLRYRLVVVVIIFFTDLEGEWPSSSNFAPSITPVKVAWTASPWVLMLPRFTPG</sequence>
<evidence type="ECO:0000313" key="1">
    <source>
        <dbReference type="EMBL" id="TFK65907.1"/>
    </source>
</evidence>